<dbReference type="EMBL" id="CAJFCW020000004">
    <property type="protein sequence ID" value="CAG9112186.1"/>
    <property type="molecule type" value="Genomic_DNA"/>
</dbReference>
<name>A0A811KT80_9BILA</name>
<protein>
    <submittedName>
        <fullName evidence="1">Uncharacterized protein</fullName>
    </submittedName>
</protein>
<comment type="caution">
    <text evidence="1">The sequence shown here is derived from an EMBL/GenBank/DDBJ whole genome shotgun (WGS) entry which is preliminary data.</text>
</comment>
<evidence type="ECO:0000313" key="2">
    <source>
        <dbReference type="Proteomes" id="UP000614601"/>
    </source>
</evidence>
<reference evidence="1" key="1">
    <citation type="submission" date="2020-09" db="EMBL/GenBank/DDBJ databases">
        <authorList>
            <person name="Kikuchi T."/>
        </authorList>
    </citation>
    <scope>NUCLEOTIDE SEQUENCE</scope>
    <source>
        <strain evidence="1">SH1</strain>
    </source>
</reference>
<gene>
    <name evidence="1" type="ORF">BOKJ2_LOCUS8161</name>
</gene>
<dbReference type="Proteomes" id="UP000614601">
    <property type="component" value="Unassembled WGS sequence"/>
</dbReference>
<sequence>MGIPTVDMNNRLYFEMHNLTQRPFNASIGLYFNKHNYTWLDYMSPVNYMNLQDYNTPNSQEFGYVTMFNYNDSINRKWYDTLEHVLEKVTSKDYNVAIGFYFNQNYTWLDSITPVSYHSMYDFTKDPPNDSYFVLVVSSNKSENGNWLPVPGDTVVQGALCAKIIF</sequence>
<dbReference type="AlphaFoldDB" id="A0A811KT80"/>
<evidence type="ECO:0000313" key="1">
    <source>
        <dbReference type="EMBL" id="CAD5218951.1"/>
    </source>
</evidence>
<accession>A0A811KT80</accession>
<proteinExistence type="predicted"/>
<dbReference type="EMBL" id="CAJFDH010000004">
    <property type="protein sequence ID" value="CAD5218951.1"/>
    <property type="molecule type" value="Genomic_DNA"/>
</dbReference>
<keyword evidence="2" id="KW-1185">Reference proteome</keyword>
<organism evidence="1 2">
    <name type="scientific">Bursaphelenchus okinawaensis</name>
    <dbReference type="NCBI Taxonomy" id="465554"/>
    <lineage>
        <taxon>Eukaryota</taxon>
        <taxon>Metazoa</taxon>
        <taxon>Ecdysozoa</taxon>
        <taxon>Nematoda</taxon>
        <taxon>Chromadorea</taxon>
        <taxon>Rhabditida</taxon>
        <taxon>Tylenchina</taxon>
        <taxon>Tylenchomorpha</taxon>
        <taxon>Aphelenchoidea</taxon>
        <taxon>Aphelenchoididae</taxon>
        <taxon>Bursaphelenchus</taxon>
    </lineage>
</organism>
<dbReference type="Proteomes" id="UP000783686">
    <property type="component" value="Unassembled WGS sequence"/>
</dbReference>